<reference evidence="1" key="1">
    <citation type="submission" date="2021-04" db="EMBL/GenBank/DDBJ databases">
        <title>Pseudonocardia sp. nov., isolated from sandy soil of mangrove forest.</title>
        <authorList>
            <person name="Zan Z."/>
            <person name="Huang R."/>
            <person name="Liu W."/>
        </authorList>
    </citation>
    <scope>NUCLEOTIDE SEQUENCE</scope>
    <source>
        <strain evidence="1">S2-4</strain>
    </source>
</reference>
<keyword evidence="2" id="KW-1185">Reference proteome</keyword>
<proteinExistence type="predicted"/>
<evidence type="ECO:0000313" key="2">
    <source>
        <dbReference type="Proteomes" id="UP001165283"/>
    </source>
</evidence>
<protein>
    <recommendedName>
        <fullName evidence="3">Tetratricopeptide repeat protein</fullName>
    </recommendedName>
</protein>
<name>A0ABT1A4K1_9PSEU</name>
<dbReference type="EMBL" id="JAGSOV010000048">
    <property type="protein sequence ID" value="MCO1657926.1"/>
    <property type="molecule type" value="Genomic_DNA"/>
</dbReference>
<evidence type="ECO:0000313" key="1">
    <source>
        <dbReference type="EMBL" id="MCO1657926.1"/>
    </source>
</evidence>
<comment type="caution">
    <text evidence="1">The sequence shown here is derived from an EMBL/GenBank/DDBJ whole genome shotgun (WGS) entry which is preliminary data.</text>
</comment>
<organism evidence="1 2">
    <name type="scientific">Pseudonocardia humida</name>
    <dbReference type="NCBI Taxonomy" id="2800819"/>
    <lineage>
        <taxon>Bacteria</taxon>
        <taxon>Bacillati</taxon>
        <taxon>Actinomycetota</taxon>
        <taxon>Actinomycetes</taxon>
        <taxon>Pseudonocardiales</taxon>
        <taxon>Pseudonocardiaceae</taxon>
        <taxon>Pseudonocardia</taxon>
    </lineage>
</organism>
<accession>A0ABT1A4K1</accession>
<sequence length="143" mass="15311">MGRIHAAQLRAAAGERAGAAADLAALWDEIGGEAGDPLHAVSLAHFLADLQDDPADELEWDRRALRAADGLTDERAREYHSSLAVRGFYPSLHLNLAADLVELGDPEAARHHLDRAEAGFADLPPGEYADMITGAVARLRAQL</sequence>
<gene>
    <name evidence="1" type="ORF">KDL28_22955</name>
</gene>
<evidence type="ECO:0008006" key="3">
    <source>
        <dbReference type="Google" id="ProtNLM"/>
    </source>
</evidence>
<dbReference type="Proteomes" id="UP001165283">
    <property type="component" value="Unassembled WGS sequence"/>
</dbReference>